<dbReference type="GO" id="GO:0046656">
    <property type="term" value="P:folic acid biosynthetic process"/>
    <property type="evidence" value="ECO:0007669"/>
    <property type="project" value="UniProtKB-UniRule"/>
</dbReference>
<gene>
    <name evidence="8" type="primary">folB</name>
    <name evidence="8" type="ORF">HQ865_05525</name>
</gene>
<dbReference type="NCBIfam" id="TIGR00525">
    <property type="entry name" value="folB"/>
    <property type="match status" value="1"/>
</dbReference>
<keyword evidence="4 6" id="KW-0289">Folate biosynthesis</keyword>
<dbReference type="SUPFAM" id="SSF55620">
    <property type="entry name" value="Tetrahydrobiopterin biosynthesis enzymes-like"/>
    <property type="match status" value="1"/>
</dbReference>
<reference evidence="8 9" key="1">
    <citation type="submission" date="2020-05" db="EMBL/GenBank/DDBJ databases">
        <title>Mucilaginibacter mali sp. nov.</title>
        <authorList>
            <person name="Kim H.S."/>
            <person name="Lee K.C."/>
            <person name="Suh M.K."/>
            <person name="Kim J.-S."/>
            <person name="Han K.-I."/>
            <person name="Eom M.K."/>
            <person name="Shin Y.K."/>
            <person name="Lee J.-S."/>
        </authorList>
    </citation>
    <scope>NUCLEOTIDE SEQUENCE [LARGE SCALE GENOMIC DNA]</scope>
    <source>
        <strain evidence="8 9">G2-14</strain>
    </source>
</reference>
<accession>A0A7D4TTP1</accession>
<evidence type="ECO:0000256" key="2">
    <source>
        <dbReference type="ARBA" id="ARBA00005013"/>
    </source>
</evidence>
<sequence length="118" mass="13565">MIKVSLHGAEFFAYHGFYPEEQLLGCRFVLDIDVEFYTTADLAADEITDTVNYEQLYNIAAEEMRITRKLLEPVAQCIANRIRHDHPYVENIRVELKKLNPLLKGSVAYSSVTITNNK</sequence>
<keyword evidence="5 6" id="KW-0456">Lyase</keyword>
<dbReference type="InterPro" id="IPR006157">
    <property type="entry name" value="FolB_dom"/>
</dbReference>
<feature type="domain" description="Dihydroneopterin aldolase/epimerase" evidence="7">
    <location>
        <begin position="4"/>
        <end position="116"/>
    </location>
</feature>
<evidence type="ECO:0000259" key="7">
    <source>
        <dbReference type="SMART" id="SM00905"/>
    </source>
</evidence>
<dbReference type="UniPathway" id="UPA00077">
    <property type="reaction ID" value="UER00154"/>
</dbReference>
<dbReference type="GO" id="GO:0046654">
    <property type="term" value="P:tetrahydrofolate biosynthetic process"/>
    <property type="evidence" value="ECO:0007669"/>
    <property type="project" value="UniProtKB-UniRule"/>
</dbReference>
<comment type="pathway">
    <text evidence="2 6">Cofactor biosynthesis; tetrahydrofolate biosynthesis; 2-amino-4-hydroxy-6-hydroxymethyl-7,8-dihydropteridine diphosphate from 7,8-dihydroneopterin triphosphate: step 3/4.</text>
</comment>
<evidence type="ECO:0000256" key="6">
    <source>
        <dbReference type="RuleBase" id="RU362079"/>
    </source>
</evidence>
<evidence type="ECO:0000313" key="9">
    <source>
        <dbReference type="Proteomes" id="UP000505355"/>
    </source>
</evidence>
<dbReference type="Pfam" id="PF02152">
    <property type="entry name" value="FolB"/>
    <property type="match status" value="1"/>
</dbReference>
<comment type="catalytic activity">
    <reaction evidence="1 6">
        <text>7,8-dihydroneopterin = 6-hydroxymethyl-7,8-dihydropterin + glycolaldehyde</text>
        <dbReference type="Rhea" id="RHEA:10540"/>
        <dbReference type="ChEBI" id="CHEBI:17001"/>
        <dbReference type="ChEBI" id="CHEBI:17071"/>
        <dbReference type="ChEBI" id="CHEBI:44841"/>
        <dbReference type="EC" id="4.1.2.25"/>
    </reaction>
</comment>
<evidence type="ECO:0000256" key="1">
    <source>
        <dbReference type="ARBA" id="ARBA00001353"/>
    </source>
</evidence>
<evidence type="ECO:0000256" key="4">
    <source>
        <dbReference type="ARBA" id="ARBA00022909"/>
    </source>
</evidence>
<dbReference type="PANTHER" id="PTHR42844">
    <property type="entry name" value="DIHYDRONEOPTERIN ALDOLASE 1-RELATED"/>
    <property type="match status" value="1"/>
</dbReference>
<dbReference type="SMART" id="SM00905">
    <property type="entry name" value="FolB"/>
    <property type="match status" value="1"/>
</dbReference>
<dbReference type="EC" id="4.1.2.25" evidence="6"/>
<dbReference type="RefSeq" id="WP_173413930.1">
    <property type="nucleotide sequence ID" value="NZ_CP054139.1"/>
</dbReference>
<dbReference type="GO" id="GO:0004150">
    <property type="term" value="F:dihydroneopterin aldolase activity"/>
    <property type="evidence" value="ECO:0007669"/>
    <property type="project" value="UniProtKB-UniRule"/>
</dbReference>
<dbReference type="NCBIfam" id="TIGR00526">
    <property type="entry name" value="folB_dom"/>
    <property type="match status" value="1"/>
</dbReference>
<evidence type="ECO:0000313" key="8">
    <source>
        <dbReference type="EMBL" id="QKJ29235.1"/>
    </source>
</evidence>
<evidence type="ECO:0000256" key="3">
    <source>
        <dbReference type="ARBA" id="ARBA00005708"/>
    </source>
</evidence>
<dbReference type="InterPro" id="IPR043133">
    <property type="entry name" value="GTP-CH-I_C/QueF"/>
</dbReference>
<dbReference type="AlphaFoldDB" id="A0A7D4TTP1"/>
<dbReference type="KEGG" id="mmab:HQ865_05525"/>
<evidence type="ECO:0000256" key="5">
    <source>
        <dbReference type="ARBA" id="ARBA00023239"/>
    </source>
</evidence>
<comment type="function">
    <text evidence="6">Catalyzes the conversion of 7,8-dihydroneopterin to 6-hydroxymethyl-7,8-dihydropterin.</text>
</comment>
<dbReference type="InterPro" id="IPR006156">
    <property type="entry name" value="Dihydroneopterin_aldolase"/>
</dbReference>
<name>A0A7D4TTP1_9SPHI</name>
<dbReference type="Proteomes" id="UP000505355">
    <property type="component" value="Chromosome"/>
</dbReference>
<comment type="similarity">
    <text evidence="3 6">Belongs to the DHNA family.</text>
</comment>
<proteinExistence type="inferred from homology"/>
<dbReference type="EMBL" id="CP054139">
    <property type="protein sequence ID" value="QKJ29235.1"/>
    <property type="molecule type" value="Genomic_DNA"/>
</dbReference>
<dbReference type="Gene3D" id="3.30.1130.10">
    <property type="match status" value="1"/>
</dbReference>
<dbReference type="GO" id="GO:0005737">
    <property type="term" value="C:cytoplasm"/>
    <property type="evidence" value="ECO:0007669"/>
    <property type="project" value="TreeGrafter"/>
</dbReference>
<dbReference type="PANTHER" id="PTHR42844:SF1">
    <property type="entry name" value="DIHYDRONEOPTERIN ALDOLASE 1-RELATED"/>
    <property type="match status" value="1"/>
</dbReference>
<keyword evidence="9" id="KW-1185">Reference proteome</keyword>
<organism evidence="8 9">
    <name type="scientific">Mucilaginibacter mali</name>
    <dbReference type="NCBI Taxonomy" id="2740462"/>
    <lineage>
        <taxon>Bacteria</taxon>
        <taxon>Pseudomonadati</taxon>
        <taxon>Bacteroidota</taxon>
        <taxon>Sphingobacteriia</taxon>
        <taxon>Sphingobacteriales</taxon>
        <taxon>Sphingobacteriaceae</taxon>
        <taxon>Mucilaginibacter</taxon>
    </lineage>
</organism>
<protein>
    <recommendedName>
        <fullName evidence="6">7,8-dihydroneopterin aldolase</fullName>
        <ecNumber evidence="6">4.1.2.25</ecNumber>
    </recommendedName>
</protein>